<dbReference type="Proteomes" id="UP001054846">
    <property type="component" value="Chromosome"/>
</dbReference>
<dbReference type="GO" id="GO:0032259">
    <property type="term" value="P:methylation"/>
    <property type="evidence" value="ECO:0007669"/>
    <property type="project" value="UniProtKB-KW"/>
</dbReference>
<dbReference type="InterPro" id="IPR029063">
    <property type="entry name" value="SAM-dependent_MTases_sf"/>
</dbReference>
<organism evidence="2 3">
    <name type="scientific">Gloeobacter morelensis MG652769</name>
    <dbReference type="NCBI Taxonomy" id="2781736"/>
    <lineage>
        <taxon>Bacteria</taxon>
        <taxon>Bacillati</taxon>
        <taxon>Cyanobacteriota</taxon>
        <taxon>Cyanophyceae</taxon>
        <taxon>Gloeobacterales</taxon>
        <taxon>Gloeobacteraceae</taxon>
        <taxon>Gloeobacter</taxon>
        <taxon>Gloeobacter morelensis</taxon>
    </lineage>
</organism>
<protein>
    <submittedName>
        <fullName evidence="2">Class I SAM-dependent methyltransferase</fullName>
    </submittedName>
</protein>
<gene>
    <name evidence="2" type="ORF">ISF26_01280</name>
</gene>
<dbReference type="PANTHER" id="PTHR43464:SF91">
    <property type="entry name" value="SLL0487 PROTEIN"/>
    <property type="match status" value="1"/>
</dbReference>
<keyword evidence="3" id="KW-1185">Reference proteome</keyword>
<dbReference type="EMBL" id="CP063845">
    <property type="protein sequence ID" value="UFP94910.1"/>
    <property type="molecule type" value="Genomic_DNA"/>
</dbReference>
<name>A0ABY3PMJ1_9CYAN</name>
<keyword evidence="2" id="KW-0489">Methyltransferase</keyword>
<keyword evidence="2" id="KW-0808">Transferase</keyword>
<dbReference type="SUPFAM" id="SSF53335">
    <property type="entry name" value="S-adenosyl-L-methionine-dependent methyltransferases"/>
    <property type="match status" value="1"/>
</dbReference>
<dbReference type="GO" id="GO:0008168">
    <property type="term" value="F:methyltransferase activity"/>
    <property type="evidence" value="ECO:0007669"/>
    <property type="project" value="UniProtKB-KW"/>
</dbReference>
<evidence type="ECO:0000313" key="2">
    <source>
        <dbReference type="EMBL" id="UFP94910.1"/>
    </source>
</evidence>
<dbReference type="RefSeq" id="WP_230841976.1">
    <property type="nucleotide sequence ID" value="NZ_CP063845.1"/>
</dbReference>
<dbReference type="Pfam" id="PF08242">
    <property type="entry name" value="Methyltransf_12"/>
    <property type="match status" value="1"/>
</dbReference>
<sequence length="392" mass="44165">MDITRAVQSLYERYPFPPDPLSDKPPPGWNWRWSYSFAHSFCLGWRPEPRPIRILDAGCGTGVSTEYLAVQNPEAQVTAIDISEASLALAKRRCAGYANVQFAQMSLTDAGGLEGSFDLINCVGVLHHLADPTAGLAALAAKLAPGGLLHIFVYGELGRWEIRLMQEAIRLLRDGRDPLADGLKVGRALFGALPEDNRLKLADRRWVLENHHDACFVDMYVQVQEIRYTIPTLFDLIAASGLEFLGFSNPGFWRLERLVGKAPWLLERAAALSDQERFRLIELLDPVVAHYEFFLGAPPLERLEMGDHWLDAALPVRSPYLYPWPERQVFDHEYELVELSEAEVAFLERCDGRQTLGQLRGDIAQARIRELLEHFLLQLAPPPGLLSSKMRV</sequence>
<feature type="domain" description="Methyltransferase type 12" evidence="1">
    <location>
        <begin position="55"/>
        <end position="149"/>
    </location>
</feature>
<proteinExistence type="predicted"/>
<dbReference type="InterPro" id="IPR013217">
    <property type="entry name" value="Methyltransf_12"/>
</dbReference>
<accession>A0ABY3PMJ1</accession>
<dbReference type="CDD" id="cd02440">
    <property type="entry name" value="AdoMet_MTases"/>
    <property type="match status" value="1"/>
</dbReference>
<evidence type="ECO:0000313" key="3">
    <source>
        <dbReference type="Proteomes" id="UP001054846"/>
    </source>
</evidence>
<evidence type="ECO:0000259" key="1">
    <source>
        <dbReference type="Pfam" id="PF08242"/>
    </source>
</evidence>
<reference evidence="2 3" key="1">
    <citation type="journal article" date="2021" name="Genome Biol. Evol.">
        <title>Complete Genome Sequencing of a Novel Gloeobacter Species from a Waterfall Cave in Mexico.</title>
        <authorList>
            <person name="Saw J.H."/>
            <person name="Cardona T."/>
            <person name="Montejano G."/>
        </authorList>
    </citation>
    <scope>NUCLEOTIDE SEQUENCE [LARGE SCALE GENOMIC DNA]</scope>
    <source>
        <strain evidence="2">MG652769</strain>
    </source>
</reference>
<dbReference type="Gene3D" id="3.40.50.150">
    <property type="entry name" value="Vaccinia Virus protein VP39"/>
    <property type="match status" value="1"/>
</dbReference>
<dbReference type="PANTHER" id="PTHR43464">
    <property type="entry name" value="METHYLTRANSFERASE"/>
    <property type="match status" value="1"/>
</dbReference>